<dbReference type="PANTHER" id="PTHR45661:SF3">
    <property type="entry name" value="IG-LIKE DOMAIN-CONTAINING PROTEIN"/>
    <property type="match status" value="1"/>
</dbReference>
<sequence>MIDEAAFERCGLYELEIPPNSNLQTIKQFAFADSYIQSLTIPAKLVEPENFWFSNVINLVTIKVDPINPRYKEHGDFIIGKSSINNDDFDSIIFYNRNVSNVEIPNFIRVIDINAFQYCSVSEVEVEENSKLEQIKNEAFTGSLIKSITIPSSVKIIHEAAFSLCRDLRRFDFQENSKLEEIKFEAFFQSAIVSFIIPASVKNIDCNSFSQCNELVIVEFEETENQLDIYNPFKGSSHALIMIPVKLLYLLDLLTYKNFR</sequence>
<dbReference type="InterPro" id="IPR053139">
    <property type="entry name" value="Surface_bspA-like"/>
</dbReference>
<name>A0ABR2KZY5_9EUKA</name>
<evidence type="ECO:0008006" key="3">
    <source>
        <dbReference type="Google" id="ProtNLM"/>
    </source>
</evidence>
<protein>
    <recommendedName>
        <fullName evidence="3">Surface antigen BspA-like</fullName>
    </recommendedName>
</protein>
<dbReference type="PANTHER" id="PTHR45661">
    <property type="entry name" value="SURFACE ANTIGEN"/>
    <property type="match status" value="1"/>
</dbReference>
<gene>
    <name evidence="1" type="ORF">M9Y10_014591</name>
</gene>
<dbReference type="Pfam" id="PF13306">
    <property type="entry name" value="LRR_5"/>
    <property type="match status" value="2"/>
</dbReference>
<evidence type="ECO:0000313" key="1">
    <source>
        <dbReference type="EMBL" id="KAK8896677.1"/>
    </source>
</evidence>
<dbReference type="Proteomes" id="UP001470230">
    <property type="component" value="Unassembled WGS sequence"/>
</dbReference>
<dbReference type="EMBL" id="JAPFFF010000002">
    <property type="protein sequence ID" value="KAK8896677.1"/>
    <property type="molecule type" value="Genomic_DNA"/>
</dbReference>
<accession>A0ABR2KZY5</accession>
<keyword evidence="2" id="KW-1185">Reference proteome</keyword>
<reference evidence="1 2" key="1">
    <citation type="submission" date="2024-04" db="EMBL/GenBank/DDBJ databases">
        <title>Tritrichomonas musculus Genome.</title>
        <authorList>
            <person name="Alves-Ferreira E."/>
            <person name="Grigg M."/>
            <person name="Lorenzi H."/>
            <person name="Galac M."/>
        </authorList>
    </citation>
    <scope>NUCLEOTIDE SEQUENCE [LARGE SCALE GENOMIC DNA]</scope>
    <source>
        <strain evidence="1 2">EAF2021</strain>
    </source>
</reference>
<proteinExistence type="predicted"/>
<dbReference type="InterPro" id="IPR026906">
    <property type="entry name" value="LRR_5"/>
</dbReference>
<dbReference type="InterPro" id="IPR032675">
    <property type="entry name" value="LRR_dom_sf"/>
</dbReference>
<dbReference type="Gene3D" id="3.80.10.10">
    <property type="entry name" value="Ribonuclease Inhibitor"/>
    <property type="match status" value="2"/>
</dbReference>
<evidence type="ECO:0000313" key="2">
    <source>
        <dbReference type="Proteomes" id="UP001470230"/>
    </source>
</evidence>
<dbReference type="SUPFAM" id="SSF52058">
    <property type="entry name" value="L domain-like"/>
    <property type="match status" value="1"/>
</dbReference>
<organism evidence="1 2">
    <name type="scientific">Tritrichomonas musculus</name>
    <dbReference type="NCBI Taxonomy" id="1915356"/>
    <lineage>
        <taxon>Eukaryota</taxon>
        <taxon>Metamonada</taxon>
        <taxon>Parabasalia</taxon>
        <taxon>Tritrichomonadida</taxon>
        <taxon>Tritrichomonadidae</taxon>
        <taxon>Tritrichomonas</taxon>
    </lineage>
</organism>
<comment type="caution">
    <text evidence="1">The sequence shown here is derived from an EMBL/GenBank/DDBJ whole genome shotgun (WGS) entry which is preliminary data.</text>
</comment>